<dbReference type="Pfam" id="PF01966">
    <property type="entry name" value="HD"/>
    <property type="match status" value="1"/>
</dbReference>
<gene>
    <name evidence="3" type="primary">dgt</name>
    <name evidence="3" type="ORF">GL279_16740</name>
</gene>
<protein>
    <submittedName>
        <fullName evidence="3">DNTP triphosphohydrolase</fullName>
    </submittedName>
</protein>
<dbReference type="PANTHER" id="PTHR11373:SF40">
    <property type="entry name" value="DEOXYGUANOSINETRIPHOSPHATE TRIPHOSPHOHYDROLASE-LIKE PROTEIN 2"/>
    <property type="match status" value="1"/>
</dbReference>
<reference evidence="3 4" key="1">
    <citation type="submission" date="2019-11" db="EMBL/GenBank/DDBJ databases">
        <authorList>
            <person name="Dong K."/>
        </authorList>
    </citation>
    <scope>NUCLEOTIDE SEQUENCE [LARGE SCALE GENOMIC DNA]</scope>
    <source>
        <strain evidence="3 4">JCM 17370</strain>
    </source>
</reference>
<dbReference type="InterPro" id="IPR006261">
    <property type="entry name" value="dGTPase"/>
</dbReference>
<dbReference type="InterPro" id="IPR006674">
    <property type="entry name" value="HD_domain"/>
</dbReference>
<dbReference type="Proteomes" id="UP000442533">
    <property type="component" value="Unassembled WGS sequence"/>
</dbReference>
<proteinExistence type="predicted"/>
<dbReference type="Gene3D" id="1.10.3410.10">
    <property type="entry name" value="putative deoxyguanosinetriphosphate triphosphohydrolase like domain"/>
    <property type="match status" value="1"/>
</dbReference>
<keyword evidence="4" id="KW-1185">Reference proteome</keyword>
<dbReference type="GO" id="GO:0006203">
    <property type="term" value="P:dGTP catabolic process"/>
    <property type="evidence" value="ECO:0007669"/>
    <property type="project" value="TreeGrafter"/>
</dbReference>
<sequence length="449" mass="49200">MQWDRLLSSRRFGDDRYQGQKSRSVFVQDHDRIVFSAPFRRLANKTQVQPLYEHDHVHHRLIHSIEVSSVGRSLATRIGQWLAGQGAIAAAEVDDLANIVQAACVAHDIGNPPFGHSGEEAMGAWFQDRFATNGGLFAEIPAGQQREFTAFEGNAQGFRILTRLEMYRGDGGMRLCKATLGAFTKYPVGATDRDLIRAEDPAGAGYVGLKKFGLFQSDLPAFRDVAETLGLPERISGAGRFWARHPLVFLMEAADDITYNIVDLEDAFTTGELPYDRVRAILADIAGVTKVRPASMTPAEEIASLRARSIGAAVEACEAAFVQHYDAIMQGRFSGDLIGASRLGPAFAEVKALAGDQIFTAPRKTELELSGRRIIANVMSGILPVYEDMARCGWDAEKLSPHSQQLARALALDLRDLQDAETALHALADFTSGMTDRYALRISRMLSGT</sequence>
<dbReference type="SUPFAM" id="SSF109604">
    <property type="entry name" value="HD-domain/PDEase-like"/>
    <property type="match status" value="1"/>
</dbReference>
<dbReference type="PANTHER" id="PTHR11373">
    <property type="entry name" value="DEOXYNUCLEOSIDE TRIPHOSPHATE TRIPHOSPHOHYDROLASE"/>
    <property type="match status" value="1"/>
</dbReference>
<dbReference type="InterPro" id="IPR003607">
    <property type="entry name" value="HD/PDEase_dom"/>
</dbReference>
<dbReference type="NCBIfam" id="TIGR01353">
    <property type="entry name" value="dGTP_triPase"/>
    <property type="match status" value="1"/>
</dbReference>
<name>A0A844H5U3_9RHOB</name>
<dbReference type="InterPro" id="IPR027432">
    <property type="entry name" value="dGTP_triphosphohydrolase_C"/>
</dbReference>
<evidence type="ECO:0000313" key="4">
    <source>
        <dbReference type="Proteomes" id="UP000442533"/>
    </source>
</evidence>
<dbReference type="InterPro" id="IPR023293">
    <property type="entry name" value="dGTP_triP_hydro_central_sf"/>
</dbReference>
<dbReference type="EMBL" id="WMIF01000032">
    <property type="protein sequence ID" value="MTH36246.1"/>
    <property type="molecule type" value="Genomic_DNA"/>
</dbReference>
<keyword evidence="1 3" id="KW-0378">Hydrolase</keyword>
<dbReference type="GO" id="GO:0008832">
    <property type="term" value="F:dGTPase activity"/>
    <property type="evidence" value="ECO:0007669"/>
    <property type="project" value="TreeGrafter"/>
</dbReference>
<dbReference type="Gene3D" id="1.10.3210.10">
    <property type="entry name" value="Hypothetical protein af1432"/>
    <property type="match status" value="1"/>
</dbReference>
<comment type="caution">
    <text evidence="3">The sequence shown here is derived from an EMBL/GenBank/DDBJ whole genome shotgun (WGS) entry which is preliminary data.</text>
</comment>
<evidence type="ECO:0000313" key="3">
    <source>
        <dbReference type="EMBL" id="MTH36246.1"/>
    </source>
</evidence>
<dbReference type="InterPro" id="IPR050135">
    <property type="entry name" value="dGTPase-like"/>
</dbReference>
<dbReference type="AlphaFoldDB" id="A0A844H5U3"/>
<dbReference type="CDD" id="cd00077">
    <property type="entry name" value="HDc"/>
    <property type="match status" value="1"/>
</dbReference>
<dbReference type="Gene3D" id="1.10.3550.10">
    <property type="entry name" value="eoxyguanosinetriphosphate triphosphohydrolase domain-like"/>
    <property type="match status" value="1"/>
</dbReference>
<evidence type="ECO:0000259" key="2">
    <source>
        <dbReference type="SMART" id="SM00471"/>
    </source>
</evidence>
<accession>A0A844H5U3</accession>
<dbReference type="OrthoDB" id="9803619at2"/>
<organism evidence="3 4">
    <name type="scientific">Paracoccus limosus</name>
    <dbReference type="NCBI Taxonomy" id="913252"/>
    <lineage>
        <taxon>Bacteria</taxon>
        <taxon>Pseudomonadati</taxon>
        <taxon>Pseudomonadota</taxon>
        <taxon>Alphaproteobacteria</taxon>
        <taxon>Rhodobacterales</taxon>
        <taxon>Paracoccaceae</taxon>
        <taxon>Paracoccus</taxon>
    </lineage>
</organism>
<evidence type="ECO:0000256" key="1">
    <source>
        <dbReference type="ARBA" id="ARBA00022801"/>
    </source>
</evidence>
<feature type="domain" description="HD/PDEase" evidence="2">
    <location>
        <begin position="56"/>
        <end position="269"/>
    </location>
</feature>
<dbReference type="SMART" id="SM00471">
    <property type="entry name" value="HDc"/>
    <property type="match status" value="1"/>
</dbReference>